<name>M2U2L0_9SPHN</name>
<organism evidence="3 4">
    <name type="scientific">Pacificimonas flava</name>
    <dbReference type="NCBI Taxonomy" id="1234595"/>
    <lineage>
        <taxon>Bacteria</taxon>
        <taxon>Pseudomonadati</taxon>
        <taxon>Pseudomonadota</taxon>
        <taxon>Alphaproteobacteria</taxon>
        <taxon>Sphingomonadales</taxon>
        <taxon>Sphingosinicellaceae</taxon>
        <taxon>Pacificimonas</taxon>
    </lineage>
</organism>
<dbReference type="OrthoDB" id="7173531at2"/>
<keyword evidence="4" id="KW-1185">Reference proteome</keyword>
<dbReference type="AlphaFoldDB" id="M2U2L0"/>
<dbReference type="InterPro" id="IPR007167">
    <property type="entry name" value="Fe-transptr_FeoA-like"/>
</dbReference>
<protein>
    <recommendedName>
        <fullName evidence="2">Ferrous iron transporter FeoA-like domain-containing protein</fullName>
    </recommendedName>
</protein>
<evidence type="ECO:0000313" key="3">
    <source>
        <dbReference type="EMBL" id="EMD82068.1"/>
    </source>
</evidence>
<dbReference type="GO" id="GO:0046914">
    <property type="term" value="F:transition metal ion binding"/>
    <property type="evidence" value="ECO:0007669"/>
    <property type="project" value="InterPro"/>
</dbReference>
<dbReference type="EMBL" id="AMRV01000010">
    <property type="protein sequence ID" value="EMD82068.1"/>
    <property type="molecule type" value="Genomic_DNA"/>
</dbReference>
<dbReference type="RefSeq" id="WP_008603510.1">
    <property type="nucleotide sequence ID" value="NZ_AMRV01000010.1"/>
</dbReference>
<feature type="domain" description="Ferrous iron transporter FeoA-like" evidence="2">
    <location>
        <begin position="1"/>
        <end position="74"/>
    </location>
</feature>
<dbReference type="Pfam" id="PF04023">
    <property type="entry name" value="FeoA"/>
    <property type="match status" value="1"/>
</dbReference>
<proteinExistence type="predicted"/>
<dbReference type="InterPro" id="IPR052713">
    <property type="entry name" value="FeoA"/>
</dbReference>
<sequence>MNIVDLKPGTRATVAAIQANALDEQRLREHGVDEGMEVELLHRAALGADPIAIRIGNCCVAMRRAMARHILVTLESETAAADVSYTPAHAPQVQAAE</sequence>
<dbReference type="InterPro" id="IPR008988">
    <property type="entry name" value="Transcriptional_repressor_C"/>
</dbReference>
<dbReference type="Gene3D" id="2.30.30.90">
    <property type="match status" value="1"/>
</dbReference>
<dbReference type="PANTHER" id="PTHR42954:SF2">
    <property type="entry name" value="FE(2+) TRANSPORT PROTEIN A"/>
    <property type="match status" value="1"/>
</dbReference>
<dbReference type="Proteomes" id="UP000011717">
    <property type="component" value="Unassembled WGS sequence"/>
</dbReference>
<dbReference type="SUPFAM" id="SSF50037">
    <property type="entry name" value="C-terminal domain of transcriptional repressors"/>
    <property type="match status" value="1"/>
</dbReference>
<evidence type="ECO:0000259" key="2">
    <source>
        <dbReference type="SMART" id="SM00899"/>
    </source>
</evidence>
<dbReference type="SMART" id="SM00899">
    <property type="entry name" value="FeoA"/>
    <property type="match status" value="1"/>
</dbReference>
<evidence type="ECO:0000256" key="1">
    <source>
        <dbReference type="ARBA" id="ARBA00023004"/>
    </source>
</evidence>
<dbReference type="InterPro" id="IPR038157">
    <property type="entry name" value="FeoA_core_dom"/>
</dbReference>
<keyword evidence="1" id="KW-0408">Iron</keyword>
<dbReference type="PANTHER" id="PTHR42954">
    <property type="entry name" value="FE(2+) TRANSPORT PROTEIN A"/>
    <property type="match status" value="1"/>
</dbReference>
<comment type="caution">
    <text evidence="3">The sequence shown here is derived from an EMBL/GenBank/DDBJ whole genome shotgun (WGS) entry which is preliminary data.</text>
</comment>
<reference evidence="3 4" key="1">
    <citation type="journal article" date="2013" name="Genome Announc.">
        <title>Draft Genome Sequence of Strain JLT2015T, Belonging to the Family Sphingomonadaceae of the Alphaproteobacteria.</title>
        <authorList>
            <person name="Tang K."/>
            <person name="Liu K."/>
            <person name="Li S."/>
            <person name="Jiao N."/>
        </authorList>
    </citation>
    <scope>NUCLEOTIDE SEQUENCE [LARGE SCALE GENOMIC DNA]</scope>
    <source>
        <strain evidence="3 4">JLT2015</strain>
    </source>
</reference>
<evidence type="ECO:0000313" key="4">
    <source>
        <dbReference type="Proteomes" id="UP000011717"/>
    </source>
</evidence>
<gene>
    <name evidence="3" type="ORF">C725_2556</name>
</gene>
<accession>M2U2L0</accession>